<dbReference type="RefSeq" id="WP_084730607.1">
    <property type="nucleotide sequence ID" value="NZ_FRAH01000020.1"/>
</dbReference>
<name>A0A1M6QVT1_9FIRM</name>
<dbReference type="InterPro" id="IPR023799">
    <property type="entry name" value="RbfA_dom_sf"/>
</dbReference>
<comment type="subunit">
    <text evidence="2">Monomer. Binds 30S ribosomal subunits, but not 50S ribosomal subunits or 70S ribosomes.</text>
</comment>
<comment type="similarity">
    <text evidence="2">Belongs to the RbfA family.</text>
</comment>
<proteinExistence type="inferred from homology"/>
<organism evidence="3 4">
    <name type="scientific">Anaerotignum lactatifermentans DSM 14214</name>
    <dbReference type="NCBI Taxonomy" id="1121323"/>
    <lineage>
        <taxon>Bacteria</taxon>
        <taxon>Bacillati</taxon>
        <taxon>Bacillota</taxon>
        <taxon>Clostridia</taxon>
        <taxon>Lachnospirales</taxon>
        <taxon>Anaerotignaceae</taxon>
        <taxon>Anaerotignum</taxon>
    </lineage>
</organism>
<dbReference type="InterPro" id="IPR020053">
    <property type="entry name" value="Ribosome-bd_factorA_CS"/>
</dbReference>
<dbReference type="AlphaFoldDB" id="A0A1M6QVT1"/>
<dbReference type="NCBIfam" id="TIGR00082">
    <property type="entry name" value="rbfA"/>
    <property type="match status" value="1"/>
</dbReference>
<gene>
    <name evidence="2" type="primary">rbfA</name>
    <name evidence="3" type="ORF">SAMN02745138_01421</name>
</gene>
<dbReference type="Proteomes" id="UP000183975">
    <property type="component" value="Unassembled WGS sequence"/>
</dbReference>
<keyword evidence="1 2" id="KW-0690">Ribosome biogenesis</keyword>
<dbReference type="InterPro" id="IPR000238">
    <property type="entry name" value="RbfA"/>
</dbReference>
<dbReference type="EMBL" id="FRAH01000020">
    <property type="protein sequence ID" value="SHK24324.1"/>
    <property type="molecule type" value="Genomic_DNA"/>
</dbReference>
<reference evidence="3 4" key="1">
    <citation type="submission" date="2016-11" db="EMBL/GenBank/DDBJ databases">
        <authorList>
            <person name="Jaros S."/>
            <person name="Januszkiewicz K."/>
            <person name="Wedrychowicz H."/>
        </authorList>
    </citation>
    <scope>NUCLEOTIDE SEQUENCE [LARGE SCALE GENOMIC DNA]</scope>
    <source>
        <strain evidence="3 4">DSM 14214</strain>
    </source>
</reference>
<accession>A0A1M6QVT1</accession>
<evidence type="ECO:0000313" key="3">
    <source>
        <dbReference type="EMBL" id="SHK24324.1"/>
    </source>
</evidence>
<dbReference type="GO" id="GO:0005829">
    <property type="term" value="C:cytosol"/>
    <property type="evidence" value="ECO:0007669"/>
    <property type="project" value="TreeGrafter"/>
</dbReference>
<dbReference type="PANTHER" id="PTHR33515:SF1">
    <property type="entry name" value="RIBOSOME-BINDING FACTOR A, CHLOROPLASTIC-RELATED"/>
    <property type="match status" value="1"/>
</dbReference>
<evidence type="ECO:0000313" key="4">
    <source>
        <dbReference type="Proteomes" id="UP000183975"/>
    </source>
</evidence>
<dbReference type="PANTHER" id="PTHR33515">
    <property type="entry name" value="RIBOSOME-BINDING FACTOR A, CHLOROPLASTIC-RELATED"/>
    <property type="match status" value="1"/>
</dbReference>
<evidence type="ECO:0000256" key="2">
    <source>
        <dbReference type="HAMAP-Rule" id="MF_00003"/>
    </source>
</evidence>
<dbReference type="OrthoDB" id="307788at2"/>
<dbReference type="GO" id="GO:0030490">
    <property type="term" value="P:maturation of SSU-rRNA"/>
    <property type="evidence" value="ECO:0007669"/>
    <property type="project" value="UniProtKB-UniRule"/>
</dbReference>
<dbReference type="GO" id="GO:0043024">
    <property type="term" value="F:ribosomal small subunit binding"/>
    <property type="evidence" value="ECO:0007669"/>
    <property type="project" value="TreeGrafter"/>
</dbReference>
<evidence type="ECO:0000256" key="1">
    <source>
        <dbReference type="ARBA" id="ARBA00022517"/>
    </source>
</evidence>
<comment type="subcellular location">
    <subcellularLocation>
        <location evidence="2">Cytoplasm</location>
    </subcellularLocation>
</comment>
<dbReference type="InterPro" id="IPR015946">
    <property type="entry name" value="KH_dom-like_a/b"/>
</dbReference>
<dbReference type="PROSITE" id="PS01319">
    <property type="entry name" value="RBFA"/>
    <property type="match status" value="1"/>
</dbReference>
<comment type="function">
    <text evidence="2">One of several proteins that assist in the late maturation steps of the functional core of the 30S ribosomal subunit. Associates with free 30S ribosomal subunits (but not with 30S subunits that are part of 70S ribosomes or polysomes). Required for efficient processing of 16S rRNA. May interact with the 5'-terminal helix region of 16S rRNA.</text>
</comment>
<keyword evidence="4" id="KW-1185">Reference proteome</keyword>
<keyword evidence="2" id="KW-0963">Cytoplasm</keyword>
<dbReference type="SUPFAM" id="SSF89919">
    <property type="entry name" value="Ribosome-binding factor A, RbfA"/>
    <property type="match status" value="1"/>
</dbReference>
<sequence>MKNNTRISRINDEVFKEISQIVWGELKDPRIGAMTSVVRVDTTQDLKYCKVYVSVLGDENQKASVMKGLKNASGFIRHLVAERVNLRLTPELIFKLDESAEYAVRMEQLMAQIAKDREEREVQKDAE</sequence>
<dbReference type="HAMAP" id="MF_00003">
    <property type="entry name" value="RbfA"/>
    <property type="match status" value="1"/>
</dbReference>
<dbReference type="Pfam" id="PF02033">
    <property type="entry name" value="RBFA"/>
    <property type="match status" value="1"/>
</dbReference>
<protein>
    <recommendedName>
        <fullName evidence="2">Ribosome-binding factor A</fullName>
    </recommendedName>
</protein>
<dbReference type="Gene3D" id="3.30.300.20">
    <property type="match status" value="1"/>
</dbReference>